<dbReference type="InterPro" id="IPR055927">
    <property type="entry name" value="DUF7504"/>
</dbReference>
<dbReference type="OrthoDB" id="109251at2157"/>
<proteinExistence type="predicted"/>
<dbReference type="AlphaFoldDB" id="A0A830GAA0"/>
<organism evidence="1 2">
    <name type="scientific">Halarchaeum nitratireducens</name>
    <dbReference type="NCBI Taxonomy" id="489913"/>
    <lineage>
        <taxon>Archaea</taxon>
        <taxon>Methanobacteriati</taxon>
        <taxon>Methanobacteriota</taxon>
        <taxon>Stenosarchaea group</taxon>
        <taxon>Halobacteria</taxon>
        <taxon>Halobacteriales</taxon>
        <taxon>Halobacteriaceae</taxon>
    </lineage>
</organism>
<comment type="caution">
    <text evidence="1">The sequence shown here is derived from an EMBL/GenBank/DDBJ whole genome shotgun (WGS) entry which is preliminary data.</text>
</comment>
<name>A0A830GAA0_9EURY</name>
<evidence type="ECO:0008006" key="3">
    <source>
        <dbReference type="Google" id="ProtNLM"/>
    </source>
</evidence>
<dbReference type="Proteomes" id="UP000608850">
    <property type="component" value="Unassembled WGS sequence"/>
</dbReference>
<gene>
    <name evidence="1" type="ORF">GCM10009021_15160</name>
</gene>
<keyword evidence="2" id="KW-1185">Reference proteome</keyword>
<dbReference type="Pfam" id="PF24336">
    <property type="entry name" value="DUF7504"/>
    <property type="match status" value="1"/>
</dbReference>
<dbReference type="EMBL" id="BMOQ01000004">
    <property type="protein sequence ID" value="GGN15727.1"/>
    <property type="molecule type" value="Genomic_DNA"/>
</dbReference>
<evidence type="ECO:0000313" key="1">
    <source>
        <dbReference type="EMBL" id="GGN15727.1"/>
    </source>
</evidence>
<reference evidence="1 2" key="1">
    <citation type="journal article" date="2019" name="Int. J. Syst. Evol. Microbiol.">
        <title>The Global Catalogue of Microorganisms (GCM) 10K type strain sequencing project: providing services to taxonomists for standard genome sequencing and annotation.</title>
        <authorList>
            <consortium name="The Broad Institute Genomics Platform"/>
            <consortium name="The Broad Institute Genome Sequencing Center for Infectious Disease"/>
            <person name="Wu L."/>
            <person name="Ma J."/>
        </authorList>
    </citation>
    <scope>NUCLEOTIDE SEQUENCE [LARGE SCALE GENOMIC DNA]</scope>
    <source>
        <strain evidence="1 2">JCM 16331</strain>
    </source>
</reference>
<sequence length="217" mass="23058">MRDGAYDFEGLPLADVDPGSSVLLAGSPHSGARTLALRMLAGATDEGTIVVTTNRRAGRLAGDCERAGIEMEADRTAIIDCVGGEDPDLPARVMPVSGPSDLTGIGMRFSDVHRSFQRAGVEGVRTGICSLSTLLSFGELQPVSRFVHTLVGRIDSVDGLGVFLVDPSMHDDRTISTLSQFCTGRIDVREAEGGAELRARGLPDQSREWAAFDPTLE</sequence>
<evidence type="ECO:0000313" key="2">
    <source>
        <dbReference type="Proteomes" id="UP000608850"/>
    </source>
</evidence>
<dbReference type="InterPro" id="IPR027417">
    <property type="entry name" value="P-loop_NTPase"/>
</dbReference>
<dbReference type="RefSeq" id="WP_188878126.1">
    <property type="nucleotide sequence ID" value="NZ_BMOQ01000004.1"/>
</dbReference>
<accession>A0A830GAA0</accession>
<dbReference type="Gene3D" id="3.40.50.300">
    <property type="entry name" value="P-loop containing nucleotide triphosphate hydrolases"/>
    <property type="match status" value="1"/>
</dbReference>
<protein>
    <recommendedName>
        <fullName evidence="3">Recombinase RecA</fullName>
    </recommendedName>
</protein>